<reference evidence="2" key="1">
    <citation type="submission" date="2024-07" db="EMBL/GenBank/DDBJ databases">
        <title>Two chromosome-level genome assemblies of Korean endemic species Abeliophyllum distichum and Forsythia ovata (Oleaceae).</title>
        <authorList>
            <person name="Jang H."/>
        </authorList>
    </citation>
    <scope>NUCLEOTIDE SEQUENCE [LARGE SCALE GENOMIC DNA]</scope>
</reference>
<organism evidence="1 2">
    <name type="scientific">Abeliophyllum distichum</name>
    <dbReference type="NCBI Taxonomy" id="126358"/>
    <lineage>
        <taxon>Eukaryota</taxon>
        <taxon>Viridiplantae</taxon>
        <taxon>Streptophyta</taxon>
        <taxon>Embryophyta</taxon>
        <taxon>Tracheophyta</taxon>
        <taxon>Spermatophyta</taxon>
        <taxon>Magnoliopsida</taxon>
        <taxon>eudicotyledons</taxon>
        <taxon>Gunneridae</taxon>
        <taxon>Pentapetalae</taxon>
        <taxon>asterids</taxon>
        <taxon>lamiids</taxon>
        <taxon>Lamiales</taxon>
        <taxon>Oleaceae</taxon>
        <taxon>Forsythieae</taxon>
        <taxon>Abeliophyllum</taxon>
    </lineage>
</organism>
<dbReference type="Proteomes" id="UP001604336">
    <property type="component" value="Unassembled WGS sequence"/>
</dbReference>
<comment type="caution">
    <text evidence="1">The sequence shown here is derived from an EMBL/GenBank/DDBJ whole genome shotgun (WGS) entry which is preliminary data.</text>
</comment>
<keyword evidence="2" id="KW-1185">Reference proteome</keyword>
<evidence type="ECO:0000313" key="1">
    <source>
        <dbReference type="EMBL" id="KAL2532836.1"/>
    </source>
</evidence>
<dbReference type="AlphaFoldDB" id="A0ABD1V6M4"/>
<evidence type="ECO:0000313" key="2">
    <source>
        <dbReference type="Proteomes" id="UP001604336"/>
    </source>
</evidence>
<name>A0ABD1V6M4_9LAMI</name>
<accession>A0ABD1V6M4</accession>
<sequence length="236" mass="25818">MTGFHFFHIPVFKIRGGKVVEKRGTLSPRLSTSSLVPDLAATVLPMGETVEDAPSPLPTPSTAHVPVATVSPVVGAGGDSPSFPPFVLVRDDSSSFPPETFISSFVDVYHQDKRKRVVIDTEERTTPKRGFKEEDVDAVFEGVKKNRMALPQGTSGLIPTLPFAEHDPILDSSDWVERINIRSHQGELDSTILEKLLPPFAMTAASVHRYWTSVWAGVAKEADLPELIKMAEMNTA</sequence>
<dbReference type="EMBL" id="JBFOLK010000002">
    <property type="protein sequence ID" value="KAL2532836.1"/>
    <property type="molecule type" value="Genomic_DNA"/>
</dbReference>
<proteinExistence type="predicted"/>
<gene>
    <name evidence="1" type="ORF">Adt_06187</name>
</gene>
<protein>
    <submittedName>
        <fullName evidence="1">Uncharacterized protein</fullName>
    </submittedName>
</protein>